<evidence type="ECO:0000313" key="2">
    <source>
        <dbReference type="EMBL" id="CEF89764.1"/>
    </source>
</evidence>
<dbReference type="OrthoDB" id="26958at10239"/>
<evidence type="ECO:0000256" key="1">
    <source>
        <dbReference type="SAM" id="Coils"/>
    </source>
</evidence>
<dbReference type="KEGG" id="vg:23680513"/>
<accession>A0A0A1IWR5</accession>
<reference evidence="2 3" key="1">
    <citation type="journal article" date="2015" name="PLoS ONE">
        <title>Investigation of a Large Collection of Pseudomonas aeruginosa Bacteriophages Collected from a Single Environmental Source in Abidjan, Cote d'Ivoire.</title>
        <authorList>
            <person name="Essoh C."/>
            <person name="Latino L."/>
            <person name="Midoux C."/>
            <person name="Blouin Y."/>
            <person name="Loukou G."/>
            <person name="Nguetta S.P."/>
            <person name="Lathro S."/>
            <person name="Cablanmian A."/>
            <person name="Kouassi A.K."/>
            <person name="Vergnaud G."/>
            <person name="Pourcel C."/>
        </authorList>
    </citation>
    <scope>NUCLEOTIDE SEQUENCE [LARGE SCALE GENOMIC DNA]</scope>
    <source>
        <strain evidence="2">Ab22</strain>
    </source>
</reference>
<keyword evidence="3" id="KW-1185">Reference proteome</keyword>
<dbReference type="Proteomes" id="UP000030227">
    <property type="component" value="Segment"/>
</dbReference>
<dbReference type="GeneID" id="23680513"/>
<gene>
    <name evidence="2" type="primary">ORF49</name>
</gene>
<feature type="coiled-coil region" evidence="1">
    <location>
        <begin position="3"/>
        <end position="51"/>
    </location>
</feature>
<sequence>MTKAELEKALEETQSALAKAEAKAFSFEELAEEAKRQIEFLEGMLDLVDLRASVFYGDWRGYASRSRS</sequence>
<dbReference type="EMBL" id="LN610578">
    <property type="protein sequence ID" value="CEF89764.1"/>
    <property type="molecule type" value="Genomic_DNA"/>
</dbReference>
<protein>
    <submittedName>
        <fullName evidence="2">Uncharacterized protein</fullName>
    </submittedName>
</protein>
<evidence type="ECO:0000313" key="3">
    <source>
        <dbReference type="Proteomes" id="UP000030227"/>
    </source>
</evidence>
<dbReference type="RefSeq" id="YP_009125617.1">
    <property type="nucleotide sequence ID" value="NC_026599.1"/>
</dbReference>
<name>A0A0A1IWR5_9CAUD</name>
<organism evidence="2 3">
    <name type="scientific">Pseudomonas phage vB_PaeP_C2-10_Ab22</name>
    <dbReference type="NCBI Taxonomy" id="1548906"/>
    <lineage>
        <taxon>Viruses</taxon>
        <taxon>Duplodnaviria</taxon>
        <taxon>Heunggongvirae</taxon>
        <taxon>Uroviricota</taxon>
        <taxon>Caudoviricetes</taxon>
        <taxon>Bruynoghevirus</taxon>
        <taxon>Bruynoghevirus Ab22</taxon>
    </lineage>
</organism>
<keyword evidence="1" id="KW-0175">Coiled coil</keyword>
<proteinExistence type="predicted"/>